<feature type="transmembrane region" description="Helical" evidence="7">
    <location>
        <begin position="78"/>
        <end position="96"/>
    </location>
</feature>
<feature type="domain" description="Acyltransferase 3" evidence="8">
    <location>
        <begin position="5"/>
        <end position="314"/>
    </location>
</feature>
<dbReference type="PANTHER" id="PTHR40074:SF2">
    <property type="entry name" value="O-ACETYLTRANSFERASE WECH"/>
    <property type="match status" value="1"/>
</dbReference>
<evidence type="ECO:0000313" key="10">
    <source>
        <dbReference type="Proteomes" id="UP001162780"/>
    </source>
</evidence>
<dbReference type="PANTHER" id="PTHR40074">
    <property type="entry name" value="O-ACETYLTRANSFERASE WECH"/>
    <property type="match status" value="1"/>
</dbReference>
<feature type="transmembrane region" description="Helical" evidence="7">
    <location>
        <begin position="151"/>
        <end position="168"/>
    </location>
</feature>
<keyword evidence="4 7" id="KW-0812">Transmembrane</keyword>
<evidence type="ECO:0000256" key="6">
    <source>
        <dbReference type="ARBA" id="ARBA00023136"/>
    </source>
</evidence>
<feature type="transmembrane region" description="Helical" evidence="7">
    <location>
        <begin position="174"/>
        <end position="193"/>
    </location>
</feature>
<keyword evidence="9" id="KW-0808">Transferase</keyword>
<name>A0ABY7GMQ2_9GAMM</name>
<evidence type="ECO:0000256" key="3">
    <source>
        <dbReference type="ARBA" id="ARBA00022475"/>
    </source>
</evidence>
<feature type="transmembrane region" description="Helical" evidence="7">
    <location>
        <begin position="12"/>
        <end position="28"/>
    </location>
</feature>
<dbReference type="Proteomes" id="UP001162780">
    <property type="component" value="Chromosome"/>
</dbReference>
<feature type="transmembrane region" description="Helical" evidence="7">
    <location>
        <begin position="40"/>
        <end position="57"/>
    </location>
</feature>
<organism evidence="9 10">
    <name type="scientific">Methylomonas rapida</name>
    <dbReference type="NCBI Taxonomy" id="2963939"/>
    <lineage>
        <taxon>Bacteria</taxon>
        <taxon>Pseudomonadati</taxon>
        <taxon>Pseudomonadota</taxon>
        <taxon>Gammaproteobacteria</taxon>
        <taxon>Methylococcales</taxon>
        <taxon>Methylococcaceae</taxon>
        <taxon>Methylomonas</taxon>
    </lineage>
</organism>
<evidence type="ECO:0000256" key="1">
    <source>
        <dbReference type="ARBA" id="ARBA00004651"/>
    </source>
</evidence>
<evidence type="ECO:0000256" key="5">
    <source>
        <dbReference type="ARBA" id="ARBA00022989"/>
    </source>
</evidence>
<keyword evidence="5 7" id="KW-1133">Transmembrane helix</keyword>
<reference evidence="9" key="1">
    <citation type="submission" date="2022-11" db="EMBL/GenBank/DDBJ databases">
        <title>Methylomonas rapida sp. nov., Carotenoid-Producing Obligate Methanotrophs with High Growth Characteristics and Biotechnological Potential.</title>
        <authorList>
            <person name="Tikhonova E.N."/>
            <person name="Suleimanov R.Z."/>
            <person name="Miroshnikov K."/>
            <person name="Oshkin I.Y."/>
            <person name="Belova S.E."/>
            <person name="Danilova O.V."/>
            <person name="Ashikhmin A."/>
            <person name="Konopkin A."/>
            <person name="But S.Y."/>
            <person name="Khmelenina V.N."/>
            <person name="Kuznetsov N."/>
            <person name="Pimenov N.V."/>
            <person name="Dedysh S.N."/>
        </authorList>
    </citation>
    <scope>NUCLEOTIDE SEQUENCE</scope>
    <source>
        <strain evidence="9">MP1</strain>
    </source>
</reference>
<evidence type="ECO:0000259" key="8">
    <source>
        <dbReference type="Pfam" id="PF01757"/>
    </source>
</evidence>
<evidence type="ECO:0000256" key="4">
    <source>
        <dbReference type="ARBA" id="ARBA00022692"/>
    </source>
</evidence>
<dbReference type="InterPro" id="IPR002656">
    <property type="entry name" value="Acyl_transf_3_dom"/>
</dbReference>
<feature type="transmembrane region" description="Helical" evidence="7">
    <location>
        <begin position="231"/>
        <end position="252"/>
    </location>
</feature>
<keyword evidence="9" id="KW-0012">Acyltransferase</keyword>
<evidence type="ECO:0000313" key="9">
    <source>
        <dbReference type="EMBL" id="WAR45770.1"/>
    </source>
</evidence>
<comment type="similarity">
    <text evidence="2">Belongs to the acyltransferase 3 family.</text>
</comment>
<feature type="transmembrane region" description="Helical" evidence="7">
    <location>
        <begin position="259"/>
        <end position="277"/>
    </location>
</feature>
<feature type="transmembrane region" description="Helical" evidence="7">
    <location>
        <begin position="116"/>
        <end position="139"/>
    </location>
</feature>
<dbReference type="Pfam" id="PF01757">
    <property type="entry name" value="Acyl_transf_3"/>
    <property type="match status" value="1"/>
</dbReference>
<feature type="transmembrane region" description="Helical" evidence="7">
    <location>
        <begin position="205"/>
        <end position="225"/>
    </location>
</feature>
<evidence type="ECO:0000256" key="7">
    <source>
        <dbReference type="SAM" id="Phobius"/>
    </source>
</evidence>
<proteinExistence type="inferred from homology"/>
<keyword evidence="10" id="KW-1185">Reference proteome</keyword>
<evidence type="ECO:0000256" key="2">
    <source>
        <dbReference type="ARBA" id="ARBA00007400"/>
    </source>
</evidence>
<dbReference type="EMBL" id="CP113517">
    <property type="protein sequence ID" value="WAR45770.1"/>
    <property type="molecule type" value="Genomic_DNA"/>
</dbReference>
<accession>A0ABY7GMQ2</accession>
<keyword evidence="6 7" id="KW-0472">Membrane</keyword>
<dbReference type="RefSeq" id="WP_255186678.1">
    <property type="nucleotide sequence ID" value="NZ_CP113517.1"/>
</dbReference>
<dbReference type="GO" id="GO:0016746">
    <property type="term" value="F:acyltransferase activity"/>
    <property type="evidence" value="ECO:0007669"/>
    <property type="project" value="UniProtKB-KW"/>
</dbReference>
<gene>
    <name evidence="9" type="ORF">NM686_004455</name>
</gene>
<feature type="transmembrane region" description="Helical" evidence="7">
    <location>
        <begin position="297"/>
        <end position="318"/>
    </location>
</feature>
<sequence length="332" mass="38770">MFLGYIHTFRAIAIYFIIAMHCIDVFQWENNKNLERILRISISNGTILFVFIAGYLFQHLSSRFQYKKYLFAKFRNVITPYFFISIPAIIVFTLILKRESVWQGFYDDPVWLQVLNFYLTGLHLAPFWFIPVITIYYLVSPALIQADKSSVFYYLLPILILVSCLVGRGGGQPLISFVHFLSVYSLGMFCSRYKMYLNDWLSKGFVIIIVFIFVILLWLCEYFFAKTTYTYFNFLQKIVLCFFVLGVLVRYGEKATHHYLNLVADTSFGIFFIHSYVLTAGKMLAHKFFGYLPSGTFQWYFLTTLITMLVCLGIVYAIKIILGPKSRMFVGS</sequence>
<keyword evidence="3" id="KW-1003">Cell membrane</keyword>
<protein>
    <submittedName>
        <fullName evidence="9">Acyltransferase family protein</fullName>
    </submittedName>
</protein>
<comment type="subcellular location">
    <subcellularLocation>
        <location evidence="1">Cell membrane</location>
        <topology evidence="1">Multi-pass membrane protein</topology>
    </subcellularLocation>
</comment>